<accession>A0A0D0BQA1</accession>
<gene>
    <name evidence="3" type="ORF">CY34DRAFT_798952</name>
</gene>
<dbReference type="Proteomes" id="UP000054485">
    <property type="component" value="Unassembled WGS sequence"/>
</dbReference>
<protein>
    <submittedName>
        <fullName evidence="3">Uncharacterized protein</fullName>
    </submittedName>
</protein>
<evidence type="ECO:0000256" key="2">
    <source>
        <dbReference type="SAM" id="SignalP"/>
    </source>
</evidence>
<feature type="compositionally biased region" description="Basic and acidic residues" evidence="1">
    <location>
        <begin position="64"/>
        <end position="85"/>
    </location>
</feature>
<feature type="region of interest" description="Disordered" evidence="1">
    <location>
        <begin position="58"/>
        <end position="85"/>
    </location>
</feature>
<feature type="signal peptide" evidence="2">
    <location>
        <begin position="1"/>
        <end position="26"/>
    </location>
</feature>
<reference evidence="3 4" key="1">
    <citation type="submission" date="2014-04" db="EMBL/GenBank/DDBJ databases">
        <authorList>
            <consortium name="DOE Joint Genome Institute"/>
            <person name="Kuo A."/>
            <person name="Ruytinx J."/>
            <person name="Rineau F."/>
            <person name="Colpaert J."/>
            <person name="Kohler A."/>
            <person name="Nagy L.G."/>
            <person name="Floudas D."/>
            <person name="Copeland A."/>
            <person name="Barry K.W."/>
            <person name="Cichocki N."/>
            <person name="Veneault-Fourrey C."/>
            <person name="LaButti K."/>
            <person name="Lindquist E.A."/>
            <person name="Lipzen A."/>
            <person name="Lundell T."/>
            <person name="Morin E."/>
            <person name="Murat C."/>
            <person name="Sun H."/>
            <person name="Tunlid A."/>
            <person name="Henrissat B."/>
            <person name="Grigoriev I.V."/>
            <person name="Hibbett D.S."/>
            <person name="Martin F."/>
            <person name="Nordberg H.P."/>
            <person name="Cantor M.N."/>
            <person name="Hua S.X."/>
        </authorList>
    </citation>
    <scope>NUCLEOTIDE SEQUENCE [LARGE SCALE GENOMIC DNA]</scope>
    <source>
        <strain evidence="3 4">UH-Slu-Lm8-n1</strain>
    </source>
</reference>
<name>A0A0D0BQA1_9AGAM</name>
<reference evidence="4" key="2">
    <citation type="submission" date="2015-01" db="EMBL/GenBank/DDBJ databases">
        <title>Evolutionary Origins and Diversification of the Mycorrhizal Mutualists.</title>
        <authorList>
            <consortium name="DOE Joint Genome Institute"/>
            <consortium name="Mycorrhizal Genomics Consortium"/>
            <person name="Kohler A."/>
            <person name="Kuo A."/>
            <person name="Nagy L.G."/>
            <person name="Floudas D."/>
            <person name="Copeland A."/>
            <person name="Barry K.W."/>
            <person name="Cichocki N."/>
            <person name="Veneault-Fourrey C."/>
            <person name="LaButti K."/>
            <person name="Lindquist E.A."/>
            <person name="Lipzen A."/>
            <person name="Lundell T."/>
            <person name="Morin E."/>
            <person name="Murat C."/>
            <person name="Riley R."/>
            <person name="Ohm R."/>
            <person name="Sun H."/>
            <person name="Tunlid A."/>
            <person name="Henrissat B."/>
            <person name="Grigoriev I.V."/>
            <person name="Hibbett D.S."/>
            <person name="Martin F."/>
        </authorList>
    </citation>
    <scope>NUCLEOTIDE SEQUENCE [LARGE SCALE GENOMIC DNA]</scope>
    <source>
        <strain evidence="4">UH-Slu-Lm8-n1</strain>
    </source>
</reference>
<keyword evidence="2" id="KW-0732">Signal</keyword>
<dbReference type="InParanoid" id="A0A0D0BQA1"/>
<proteinExistence type="predicted"/>
<keyword evidence="4" id="KW-1185">Reference proteome</keyword>
<evidence type="ECO:0000256" key="1">
    <source>
        <dbReference type="SAM" id="MobiDB-lite"/>
    </source>
</evidence>
<feature type="chain" id="PRO_5002207470" evidence="2">
    <location>
        <begin position="27"/>
        <end position="85"/>
    </location>
</feature>
<dbReference type="EMBL" id="KN835143">
    <property type="protein sequence ID" value="KIK47867.1"/>
    <property type="molecule type" value="Genomic_DNA"/>
</dbReference>
<organism evidence="3 4">
    <name type="scientific">Suillus luteus UH-Slu-Lm8-n1</name>
    <dbReference type="NCBI Taxonomy" id="930992"/>
    <lineage>
        <taxon>Eukaryota</taxon>
        <taxon>Fungi</taxon>
        <taxon>Dikarya</taxon>
        <taxon>Basidiomycota</taxon>
        <taxon>Agaricomycotina</taxon>
        <taxon>Agaricomycetes</taxon>
        <taxon>Agaricomycetidae</taxon>
        <taxon>Boletales</taxon>
        <taxon>Suillineae</taxon>
        <taxon>Suillaceae</taxon>
        <taxon>Suillus</taxon>
    </lineage>
</organism>
<feature type="non-terminal residue" evidence="3">
    <location>
        <position position="85"/>
    </location>
</feature>
<dbReference type="AlphaFoldDB" id="A0A0D0BQA1"/>
<dbReference type="HOGENOM" id="CLU_2518835_0_0_1"/>
<sequence>MTARFCGCKIHHFMVTLVILSGNGNWETSIQIIPCMEYLTVEAGDLIWRENERAQLNVPSASPEPRRVRPKIGEDRDRSQMCDIP</sequence>
<evidence type="ECO:0000313" key="4">
    <source>
        <dbReference type="Proteomes" id="UP000054485"/>
    </source>
</evidence>
<evidence type="ECO:0000313" key="3">
    <source>
        <dbReference type="EMBL" id="KIK47867.1"/>
    </source>
</evidence>